<evidence type="ECO:0000259" key="2">
    <source>
        <dbReference type="Pfam" id="PF13938"/>
    </source>
</evidence>
<organism evidence="3 4">
    <name type="scientific">Acidianus brierleyi</name>
    <dbReference type="NCBI Taxonomy" id="41673"/>
    <lineage>
        <taxon>Archaea</taxon>
        <taxon>Thermoproteota</taxon>
        <taxon>Thermoprotei</taxon>
        <taxon>Sulfolobales</taxon>
        <taxon>Sulfolobaceae</taxon>
        <taxon>Acidianus</taxon>
    </lineage>
</organism>
<feature type="domain" description="DUF4213" evidence="2">
    <location>
        <begin position="20"/>
        <end position="98"/>
    </location>
</feature>
<dbReference type="GeneID" id="36831192"/>
<evidence type="ECO:0000313" key="4">
    <source>
        <dbReference type="Proteomes" id="UP000248044"/>
    </source>
</evidence>
<evidence type="ECO:0000313" key="3">
    <source>
        <dbReference type="EMBL" id="AWR93819.1"/>
    </source>
</evidence>
<dbReference type="RefSeq" id="WP_110269703.1">
    <property type="nucleotide sequence ID" value="NZ_CP029289.2"/>
</dbReference>
<dbReference type="Gene3D" id="3.40.50.11590">
    <property type="match status" value="1"/>
</dbReference>
<dbReference type="KEGG" id="abri:DFR85_03510"/>
<name>A0A2U9ICT9_9CREN</name>
<dbReference type="EMBL" id="CP029289">
    <property type="protein sequence ID" value="AWR93819.1"/>
    <property type="molecule type" value="Genomic_DNA"/>
</dbReference>
<reference evidence="3 4" key="1">
    <citation type="submission" date="2018-05" db="EMBL/GenBank/DDBJ databases">
        <title>Complete Genome Sequences of Extremely Thermoacidophilic, Metal-Mobilizing Type-Strain Members of the Archaeal Family Sulfolobaceae: Acidianus brierleyi DSM-1651T, Acidianus sulfidivorans DSM-18786T, Metallosphaera hakonensis DSM-7519T, and Metallosphaera prunae DSM-10039T.</title>
        <authorList>
            <person name="Counts J.A."/>
            <person name="Kelly R.M."/>
        </authorList>
    </citation>
    <scope>NUCLEOTIDE SEQUENCE [LARGE SCALE GENOMIC DNA]</scope>
    <source>
        <strain evidence="3 4">DSM 1651</strain>
    </source>
</reference>
<evidence type="ECO:0008006" key="5">
    <source>
        <dbReference type="Google" id="ProtNLM"/>
    </source>
</evidence>
<dbReference type="Proteomes" id="UP000248044">
    <property type="component" value="Chromosome"/>
</dbReference>
<protein>
    <recommendedName>
        <fullName evidence="5">Heavy-metal chelation domain-containing protein</fullName>
    </recommendedName>
</protein>
<dbReference type="Pfam" id="PF04016">
    <property type="entry name" value="DUF364"/>
    <property type="match status" value="1"/>
</dbReference>
<gene>
    <name evidence="3" type="ORF">DFR85_03510</name>
</gene>
<evidence type="ECO:0000259" key="1">
    <source>
        <dbReference type="Pfam" id="PF04016"/>
    </source>
</evidence>
<accession>A0A2U9ICT9</accession>
<keyword evidence="4" id="KW-1185">Reference proteome</keyword>
<proteinExistence type="predicted"/>
<dbReference type="SUPFAM" id="SSF159713">
    <property type="entry name" value="Dhaf3308-like"/>
    <property type="match status" value="1"/>
</dbReference>
<dbReference type="Pfam" id="PF13938">
    <property type="entry name" value="DUF4213"/>
    <property type="match status" value="1"/>
</dbReference>
<dbReference type="OrthoDB" id="40399at2157"/>
<feature type="domain" description="Putative heavy-metal chelation" evidence="1">
    <location>
        <begin position="123"/>
        <end position="244"/>
    </location>
</feature>
<dbReference type="AlphaFoldDB" id="A0A2U9ICT9"/>
<dbReference type="InterPro" id="IPR007161">
    <property type="entry name" value="DUF364"/>
</dbReference>
<dbReference type="InterPro" id="IPR025251">
    <property type="entry name" value="DUF4213"/>
</dbReference>
<sequence length="267" mass="30398">MILDIIKRNVTEYLQKNELALKIVDAVVGYFYTIVVTEDENGEKYIGLNITPSFEISDIAERRNNPKFYPSLQEEIELVTSESWIERSLALATINSLSQKLLRFQQVNNTTEWIIRKLYDISASKVAIIGNMPPIVNELDKYFLAYTFDKKLCGKVMSESLEKRILPQIDAVIMSGAVIINESIDEILKYSSNSRLNLIIGPSAQLHPMFVKGLKINYLGSTAIVNNKEEAIRLLKIGYTRGIFYDSNYSVQYFVPTDGSFITNIEQ</sequence>